<organism evidence="3 4">
    <name type="scientific">Armillaria gallica</name>
    <name type="common">Bulbous honey fungus</name>
    <name type="synonym">Armillaria bulbosa</name>
    <dbReference type="NCBI Taxonomy" id="47427"/>
    <lineage>
        <taxon>Eukaryota</taxon>
        <taxon>Fungi</taxon>
        <taxon>Dikarya</taxon>
        <taxon>Basidiomycota</taxon>
        <taxon>Agaricomycotina</taxon>
        <taxon>Agaricomycetes</taxon>
        <taxon>Agaricomycetidae</taxon>
        <taxon>Agaricales</taxon>
        <taxon>Marasmiineae</taxon>
        <taxon>Physalacriaceae</taxon>
        <taxon>Armillaria</taxon>
    </lineage>
</organism>
<dbReference type="Proteomes" id="UP000217790">
    <property type="component" value="Unassembled WGS sequence"/>
</dbReference>
<evidence type="ECO:0000256" key="1">
    <source>
        <dbReference type="SAM" id="Phobius"/>
    </source>
</evidence>
<keyword evidence="1" id="KW-1133">Transmembrane helix</keyword>
<protein>
    <recommendedName>
        <fullName evidence="2">DUF6533 domain-containing protein</fullName>
    </recommendedName>
</protein>
<dbReference type="InParanoid" id="A0A2H3DFF3"/>
<feature type="domain" description="DUF6533" evidence="2">
    <location>
        <begin position="19"/>
        <end position="60"/>
    </location>
</feature>
<dbReference type="Pfam" id="PF20151">
    <property type="entry name" value="DUF6533"/>
    <property type="match status" value="1"/>
</dbReference>
<sequence length="295" mass="33837">MSTAGSVGQILFAKYTPPAGIALILWDHCLTFDEEVAAMWGSFKGPVLTKVIYIMNRYFTEAVILYTAYVFTGLRGPTANKVSDWRFRDELTLISELGLEYYSVGCPVSSLEYLWLTVNEVFIMLRAYRLWDHKQTIRRVLLAVFVACMTGTLVLSVMMVLTLSRTQIVLPRKVAICSVPEIPKTTPFLMGTLLLFNLFVISVSFYNALEEPRRRESEVFDKLRRDGVKTYFIVSLLWVLLLITSLIAEMWVFFPIFVLAWPVTTNLTSRMHLRIESLRLSDIAHPTMIYTTLED</sequence>
<accession>A0A2H3DFF3</accession>
<dbReference type="OMA" id="WAMIAIT"/>
<name>A0A2H3DFF3_ARMGA</name>
<proteinExistence type="predicted"/>
<feature type="transmembrane region" description="Helical" evidence="1">
    <location>
        <begin position="188"/>
        <end position="209"/>
    </location>
</feature>
<dbReference type="OrthoDB" id="3251775at2759"/>
<feature type="transmembrane region" description="Helical" evidence="1">
    <location>
        <begin position="230"/>
        <end position="261"/>
    </location>
</feature>
<keyword evidence="1" id="KW-0812">Transmembrane</keyword>
<keyword evidence="1" id="KW-0472">Membrane</keyword>
<evidence type="ECO:0000313" key="3">
    <source>
        <dbReference type="EMBL" id="PBK93961.1"/>
    </source>
</evidence>
<evidence type="ECO:0000313" key="4">
    <source>
        <dbReference type="Proteomes" id="UP000217790"/>
    </source>
</evidence>
<dbReference type="InterPro" id="IPR045340">
    <property type="entry name" value="DUF6533"/>
</dbReference>
<reference evidence="4" key="1">
    <citation type="journal article" date="2017" name="Nat. Ecol. Evol.">
        <title>Genome expansion and lineage-specific genetic innovations in the forest pathogenic fungi Armillaria.</title>
        <authorList>
            <person name="Sipos G."/>
            <person name="Prasanna A.N."/>
            <person name="Walter M.C."/>
            <person name="O'Connor E."/>
            <person name="Balint B."/>
            <person name="Krizsan K."/>
            <person name="Kiss B."/>
            <person name="Hess J."/>
            <person name="Varga T."/>
            <person name="Slot J."/>
            <person name="Riley R."/>
            <person name="Boka B."/>
            <person name="Rigling D."/>
            <person name="Barry K."/>
            <person name="Lee J."/>
            <person name="Mihaltcheva S."/>
            <person name="LaButti K."/>
            <person name="Lipzen A."/>
            <person name="Waldron R."/>
            <person name="Moloney N.M."/>
            <person name="Sperisen C."/>
            <person name="Kredics L."/>
            <person name="Vagvoelgyi C."/>
            <person name="Patrignani A."/>
            <person name="Fitzpatrick D."/>
            <person name="Nagy I."/>
            <person name="Doyle S."/>
            <person name="Anderson J.B."/>
            <person name="Grigoriev I.V."/>
            <person name="Gueldener U."/>
            <person name="Muensterkoetter M."/>
            <person name="Nagy L.G."/>
        </authorList>
    </citation>
    <scope>NUCLEOTIDE SEQUENCE [LARGE SCALE GENOMIC DNA]</scope>
    <source>
        <strain evidence="4">Ar21-2</strain>
    </source>
</reference>
<gene>
    <name evidence="3" type="ORF">ARMGADRAFT_1079449</name>
</gene>
<dbReference type="AlphaFoldDB" id="A0A2H3DFF3"/>
<feature type="transmembrane region" description="Helical" evidence="1">
    <location>
        <begin position="140"/>
        <end position="163"/>
    </location>
</feature>
<keyword evidence="4" id="KW-1185">Reference proteome</keyword>
<evidence type="ECO:0000259" key="2">
    <source>
        <dbReference type="Pfam" id="PF20151"/>
    </source>
</evidence>
<dbReference type="EMBL" id="KZ293655">
    <property type="protein sequence ID" value="PBK93961.1"/>
    <property type="molecule type" value="Genomic_DNA"/>
</dbReference>